<dbReference type="OrthoDB" id="9909992at2"/>
<organism evidence="2 3">
    <name type="scientific">Cognatilysobacter lacus</name>
    <dbReference type="NCBI Taxonomy" id="1643323"/>
    <lineage>
        <taxon>Bacteria</taxon>
        <taxon>Pseudomonadati</taxon>
        <taxon>Pseudomonadota</taxon>
        <taxon>Gammaproteobacteria</taxon>
        <taxon>Lysobacterales</taxon>
        <taxon>Lysobacteraceae</taxon>
        <taxon>Cognatilysobacter</taxon>
    </lineage>
</organism>
<feature type="transmembrane region" description="Helical" evidence="1">
    <location>
        <begin position="85"/>
        <end position="102"/>
    </location>
</feature>
<feature type="transmembrane region" description="Helical" evidence="1">
    <location>
        <begin position="7"/>
        <end position="31"/>
    </location>
</feature>
<proteinExistence type="predicted"/>
<feature type="transmembrane region" description="Helical" evidence="1">
    <location>
        <begin position="114"/>
        <end position="136"/>
    </location>
</feature>
<keyword evidence="1" id="KW-1133">Transmembrane helix</keyword>
<reference evidence="2 3" key="1">
    <citation type="submission" date="2019-08" db="EMBL/GenBank/DDBJ databases">
        <title>Draft genome sequence of Lysobacter sp. UKS-15.</title>
        <authorList>
            <person name="Im W.-T."/>
        </authorList>
    </citation>
    <scope>NUCLEOTIDE SEQUENCE [LARGE SCALE GENOMIC DNA]</scope>
    <source>
        <strain evidence="2 3">UKS-15</strain>
    </source>
</reference>
<evidence type="ECO:0000256" key="1">
    <source>
        <dbReference type="SAM" id="Phobius"/>
    </source>
</evidence>
<gene>
    <name evidence="2" type="ORF">FW784_10070</name>
</gene>
<dbReference type="Proteomes" id="UP000323164">
    <property type="component" value="Unassembled WGS sequence"/>
</dbReference>
<dbReference type="AlphaFoldDB" id="A0A5D8Z031"/>
<keyword evidence="3" id="KW-1185">Reference proteome</keyword>
<sequence length="154" mass="16845">MRLKESKLAVIVVAALAGYINLRLVDFFWVFWQAANPIAHAVLGQRPVSPYYGWVLYPTDALASVLVSVPLGIFIAWLGTRHFRWAVASATLPYLTSVYWLGLLQVVPEGRPQAIAIAATALVVVPLACWVGQLLFARYTPNNSSKPTPLRGAA</sequence>
<comment type="caution">
    <text evidence="2">The sequence shown here is derived from an EMBL/GenBank/DDBJ whole genome shotgun (WGS) entry which is preliminary data.</text>
</comment>
<evidence type="ECO:0000313" key="2">
    <source>
        <dbReference type="EMBL" id="TZF88348.1"/>
    </source>
</evidence>
<keyword evidence="1" id="KW-0472">Membrane</keyword>
<protein>
    <submittedName>
        <fullName evidence="2">Uncharacterized protein</fullName>
    </submittedName>
</protein>
<dbReference type="EMBL" id="VTRV01000110">
    <property type="protein sequence ID" value="TZF88348.1"/>
    <property type="molecule type" value="Genomic_DNA"/>
</dbReference>
<name>A0A5D8Z031_9GAMM</name>
<feature type="transmembrane region" description="Helical" evidence="1">
    <location>
        <begin position="51"/>
        <end position="78"/>
    </location>
</feature>
<keyword evidence="1" id="KW-0812">Transmembrane</keyword>
<evidence type="ECO:0000313" key="3">
    <source>
        <dbReference type="Proteomes" id="UP000323164"/>
    </source>
</evidence>
<dbReference type="RefSeq" id="WP_149353215.1">
    <property type="nucleotide sequence ID" value="NZ_VTRV01000110.1"/>
</dbReference>
<accession>A0A5D8Z031</accession>